<dbReference type="EMBL" id="VUJU01003808">
    <property type="protein sequence ID" value="KAF0756628.1"/>
    <property type="molecule type" value="Genomic_DNA"/>
</dbReference>
<evidence type="ECO:0000256" key="2">
    <source>
        <dbReference type="ARBA" id="ARBA00008141"/>
    </source>
</evidence>
<keyword evidence="3 7" id="KW-0812">Transmembrane</keyword>
<feature type="transmembrane region" description="Helical" evidence="7">
    <location>
        <begin position="30"/>
        <end position="54"/>
    </location>
</feature>
<dbReference type="PANTHER" id="PTHR12316">
    <property type="entry name" value="NINJURIN-RELATED"/>
    <property type="match status" value="1"/>
</dbReference>
<feature type="transmembrane region" description="Helical" evidence="7">
    <location>
        <begin position="223"/>
        <end position="246"/>
    </location>
</feature>
<evidence type="ECO:0000256" key="4">
    <source>
        <dbReference type="ARBA" id="ARBA00022889"/>
    </source>
</evidence>
<dbReference type="PANTHER" id="PTHR12316:SF1">
    <property type="entry name" value="NINJURIN-B"/>
    <property type="match status" value="1"/>
</dbReference>
<evidence type="ECO:0000256" key="1">
    <source>
        <dbReference type="ARBA" id="ARBA00004141"/>
    </source>
</evidence>
<evidence type="ECO:0000256" key="5">
    <source>
        <dbReference type="ARBA" id="ARBA00022989"/>
    </source>
</evidence>
<dbReference type="Proteomes" id="UP000478052">
    <property type="component" value="Unassembled WGS sequence"/>
</dbReference>
<dbReference type="AlphaFoldDB" id="A0A6G0YIG9"/>
<evidence type="ECO:0000256" key="3">
    <source>
        <dbReference type="ARBA" id="ARBA00022692"/>
    </source>
</evidence>
<keyword evidence="9" id="KW-1185">Reference proteome</keyword>
<evidence type="ECO:0000313" key="9">
    <source>
        <dbReference type="Proteomes" id="UP000478052"/>
    </source>
</evidence>
<keyword evidence="5 7" id="KW-1133">Transmembrane helix</keyword>
<feature type="transmembrane region" description="Helical" evidence="7">
    <location>
        <begin position="124"/>
        <end position="149"/>
    </location>
</feature>
<sequence>MLDIALLTANANQLKYILQVGEKHEFYKPLLVLIATSIFLQVFMGMIFLSLNLLRDCRFHLIEYKTSSLFINQVPVVCTFMVFTINIIIGAFDSGLASIVLVGGIFLVVGGLDIKKEKDQRKCLILNDLSVIMVFLITTINVTISGFGFDVNTSLEMDDGANNENSRRSATRLLTRSFSKISNATYDTKKNMAQGMMDIALLTANANQLRYILEFRGENSTNFVLLLVLIACSLILQVFVGTILIFKGRMACINSSMSYEVTKTDTMKLNNYVVLGVFLITVINIFIAAFTVAPN</sequence>
<comment type="caution">
    <text evidence="8">The sequence shown here is derived from an EMBL/GenBank/DDBJ whole genome shotgun (WGS) entry which is preliminary data.</text>
</comment>
<proteinExistence type="inferred from homology"/>
<comment type="subcellular location">
    <subcellularLocation>
        <location evidence="1">Membrane</location>
        <topology evidence="1">Multi-pass membrane protein</topology>
    </subcellularLocation>
</comment>
<comment type="similarity">
    <text evidence="2">Belongs to the ninjurin family.</text>
</comment>
<keyword evidence="4" id="KW-0130">Cell adhesion</keyword>
<feature type="transmembrane region" description="Helical" evidence="7">
    <location>
        <begin position="66"/>
        <end position="89"/>
    </location>
</feature>
<feature type="transmembrane region" description="Helical" evidence="7">
    <location>
        <begin position="272"/>
        <end position="293"/>
    </location>
</feature>
<dbReference type="GO" id="GO:0007155">
    <property type="term" value="P:cell adhesion"/>
    <property type="evidence" value="ECO:0007669"/>
    <property type="project" value="UniProtKB-KW"/>
</dbReference>
<name>A0A6G0YIG9_APHCR</name>
<evidence type="ECO:0000256" key="6">
    <source>
        <dbReference type="ARBA" id="ARBA00023136"/>
    </source>
</evidence>
<gene>
    <name evidence="8" type="ORF">FWK35_00021409</name>
</gene>
<reference evidence="8 9" key="1">
    <citation type="submission" date="2019-08" db="EMBL/GenBank/DDBJ databases">
        <title>Whole genome of Aphis craccivora.</title>
        <authorList>
            <person name="Voronova N.V."/>
            <person name="Shulinski R.S."/>
            <person name="Bandarenka Y.V."/>
            <person name="Zhorov D.G."/>
            <person name="Warner D."/>
        </authorList>
    </citation>
    <scope>NUCLEOTIDE SEQUENCE [LARGE SCALE GENOMIC DNA]</scope>
    <source>
        <strain evidence="8">180601</strain>
        <tissue evidence="8">Whole Body</tissue>
    </source>
</reference>
<dbReference type="OrthoDB" id="6114058at2759"/>
<dbReference type="GO" id="GO:0016020">
    <property type="term" value="C:membrane"/>
    <property type="evidence" value="ECO:0007669"/>
    <property type="project" value="UniProtKB-SubCell"/>
</dbReference>
<dbReference type="GO" id="GO:0042246">
    <property type="term" value="P:tissue regeneration"/>
    <property type="evidence" value="ECO:0007669"/>
    <property type="project" value="InterPro"/>
</dbReference>
<dbReference type="Pfam" id="PF04923">
    <property type="entry name" value="Ninjurin"/>
    <property type="match status" value="3"/>
</dbReference>
<protein>
    <submittedName>
        <fullName evidence="8">Ninjurin-1-like</fullName>
    </submittedName>
</protein>
<organism evidence="8 9">
    <name type="scientific">Aphis craccivora</name>
    <name type="common">Cowpea aphid</name>
    <dbReference type="NCBI Taxonomy" id="307492"/>
    <lineage>
        <taxon>Eukaryota</taxon>
        <taxon>Metazoa</taxon>
        <taxon>Ecdysozoa</taxon>
        <taxon>Arthropoda</taxon>
        <taxon>Hexapoda</taxon>
        <taxon>Insecta</taxon>
        <taxon>Pterygota</taxon>
        <taxon>Neoptera</taxon>
        <taxon>Paraneoptera</taxon>
        <taxon>Hemiptera</taxon>
        <taxon>Sternorrhyncha</taxon>
        <taxon>Aphidomorpha</taxon>
        <taxon>Aphidoidea</taxon>
        <taxon>Aphididae</taxon>
        <taxon>Aphidini</taxon>
        <taxon>Aphis</taxon>
        <taxon>Aphis</taxon>
    </lineage>
</organism>
<feature type="non-terminal residue" evidence="8">
    <location>
        <position position="295"/>
    </location>
</feature>
<evidence type="ECO:0000313" key="8">
    <source>
        <dbReference type="EMBL" id="KAF0756628.1"/>
    </source>
</evidence>
<keyword evidence="6 7" id="KW-0472">Membrane</keyword>
<evidence type="ECO:0000256" key="7">
    <source>
        <dbReference type="SAM" id="Phobius"/>
    </source>
</evidence>
<feature type="transmembrane region" description="Helical" evidence="7">
    <location>
        <begin position="95"/>
        <end position="112"/>
    </location>
</feature>
<accession>A0A6G0YIG9</accession>
<dbReference type="InterPro" id="IPR007007">
    <property type="entry name" value="Ninjurin"/>
</dbReference>